<evidence type="ECO:0000256" key="2">
    <source>
        <dbReference type="SAM" id="SignalP"/>
    </source>
</evidence>
<feature type="chain" id="PRO_5045210813" evidence="2">
    <location>
        <begin position="23"/>
        <end position="285"/>
    </location>
</feature>
<keyword evidence="4" id="KW-1185">Reference proteome</keyword>
<feature type="region of interest" description="Disordered" evidence="1">
    <location>
        <begin position="265"/>
        <end position="285"/>
    </location>
</feature>
<reference evidence="3 4" key="1">
    <citation type="submission" date="2020-11" db="EMBL/GenBank/DDBJ databases">
        <title>Pseudonocardia abyssalis sp. nov. and Pseudonocardia oceani sp. nov., description and phylogenomic analysis of two novel actinomycetes isolated from the deep Southern Ocean.</title>
        <authorList>
            <person name="Parra J."/>
        </authorList>
    </citation>
    <scope>NUCLEOTIDE SEQUENCE [LARGE SCALE GENOMIC DNA]</scope>
    <source>
        <strain evidence="3 4">KRD-168</strain>
    </source>
</reference>
<evidence type="ECO:0000256" key="1">
    <source>
        <dbReference type="SAM" id="MobiDB-lite"/>
    </source>
</evidence>
<dbReference type="EMBL" id="JADQDK010000001">
    <property type="protein sequence ID" value="MBW0137684.1"/>
    <property type="molecule type" value="Genomic_DNA"/>
</dbReference>
<feature type="compositionally biased region" description="Low complexity" evidence="1">
    <location>
        <begin position="50"/>
        <end position="62"/>
    </location>
</feature>
<accession>A0ABS6V146</accession>
<dbReference type="RefSeq" id="WP_218605695.1">
    <property type="nucleotide sequence ID" value="NZ_JADQDJ010000407.1"/>
</dbReference>
<evidence type="ECO:0000313" key="3">
    <source>
        <dbReference type="EMBL" id="MBW0137684.1"/>
    </source>
</evidence>
<comment type="caution">
    <text evidence="3">The sequence shown here is derived from an EMBL/GenBank/DDBJ whole genome shotgun (WGS) entry which is preliminary data.</text>
</comment>
<feature type="region of interest" description="Disordered" evidence="1">
    <location>
        <begin position="190"/>
        <end position="250"/>
    </location>
</feature>
<keyword evidence="2" id="KW-0732">Signal</keyword>
<protein>
    <submittedName>
        <fullName evidence="3">Thermonuclease family protein</fullName>
    </submittedName>
</protein>
<feature type="signal peptide" evidence="2">
    <location>
        <begin position="1"/>
        <end position="22"/>
    </location>
</feature>
<gene>
    <name evidence="3" type="ORF">I4I81_25980</name>
</gene>
<proteinExistence type="predicted"/>
<organism evidence="3 4">
    <name type="scientific">Pseudonocardia abyssalis</name>
    <dbReference type="NCBI Taxonomy" id="2792008"/>
    <lineage>
        <taxon>Bacteria</taxon>
        <taxon>Bacillati</taxon>
        <taxon>Actinomycetota</taxon>
        <taxon>Actinomycetes</taxon>
        <taxon>Pseudonocardiales</taxon>
        <taxon>Pseudonocardiaceae</taxon>
        <taxon>Pseudonocardia</taxon>
    </lineage>
</organism>
<evidence type="ECO:0000313" key="4">
    <source>
        <dbReference type="Proteomes" id="UP000694287"/>
    </source>
</evidence>
<name>A0ABS6V146_9PSEU</name>
<feature type="compositionally biased region" description="Low complexity" evidence="1">
    <location>
        <begin position="190"/>
        <end position="203"/>
    </location>
</feature>
<dbReference type="Proteomes" id="UP000694287">
    <property type="component" value="Unassembled WGS sequence"/>
</dbReference>
<feature type="region of interest" description="Disordered" evidence="1">
    <location>
        <begin position="25"/>
        <end position="62"/>
    </location>
</feature>
<sequence>MGIGKFVVGGLAVLLIVGACNNADESESSQSPVASEASADDASGGGGSATGDQPTSTSGVGSSSVAEDAIGVVASVVDGDTLALADGRVVRVLGIDSCELITHSGLEARSDAQQLLRVGQTVSLRGELGVDRDVYRRHLRYVTTPDGRDFGSAMIGFEHTGVYEGGDASAAYTAQMRRLDDGPRDCTFLPPATSTAPTATVARPIPPADPAPAPRPAPRTAPEAAPVPEPREPDDANCHPSYTPCVPDGPDLDCGDIRKLVIVTGPDEFRLDGDDNDGRGCESYG</sequence>
<feature type="compositionally biased region" description="Basic and acidic residues" evidence="1">
    <location>
        <begin position="267"/>
        <end position="285"/>
    </location>
</feature>
<feature type="compositionally biased region" description="Pro residues" evidence="1">
    <location>
        <begin position="204"/>
        <end position="219"/>
    </location>
</feature>
<dbReference type="PROSITE" id="PS51257">
    <property type="entry name" value="PROKAR_LIPOPROTEIN"/>
    <property type="match status" value="1"/>
</dbReference>